<evidence type="ECO:0000313" key="1">
    <source>
        <dbReference type="EMBL" id="OGF32607.1"/>
    </source>
</evidence>
<gene>
    <name evidence="1" type="ORF">A2478_00090</name>
</gene>
<accession>A0A1F5T0X5</accession>
<proteinExistence type="predicted"/>
<name>A0A1F5T0X5_9BACT</name>
<protein>
    <submittedName>
        <fullName evidence="1">Uncharacterized protein</fullName>
    </submittedName>
</protein>
<comment type="caution">
    <text evidence="1">The sequence shown here is derived from an EMBL/GenBank/DDBJ whole genome shotgun (WGS) entry which is preliminary data.</text>
</comment>
<evidence type="ECO:0000313" key="2">
    <source>
        <dbReference type="Proteomes" id="UP000179001"/>
    </source>
</evidence>
<sequence>MNFITKFFRRKISESNGGKEIEAIYNLLSENEKEKLKPLYDLHNDFLEGYEIGYSDVLAAYFRSKFNKGKLNEKY</sequence>
<dbReference type="AlphaFoldDB" id="A0A1F5T0X5"/>
<organism evidence="1 2">
    <name type="scientific">Candidatus Falkowbacteria bacterium RIFOXYC2_FULL_36_12</name>
    <dbReference type="NCBI Taxonomy" id="1798002"/>
    <lineage>
        <taxon>Bacteria</taxon>
        <taxon>Candidatus Falkowiibacteriota</taxon>
    </lineage>
</organism>
<dbReference type="STRING" id="1798002.A2478_00090"/>
<dbReference type="Proteomes" id="UP000179001">
    <property type="component" value="Unassembled WGS sequence"/>
</dbReference>
<dbReference type="EMBL" id="MFGJ01000003">
    <property type="protein sequence ID" value="OGF32607.1"/>
    <property type="molecule type" value="Genomic_DNA"/>
</dbReference>
<reference evidence="1 2" key="1">
    <citation type="journal article" date="2016" name="Nat. Commun.">
        <title>Thousands of microbial genomes shed light on interconnected biogeochemical processes in an aquifer system.</title>
        <authorList>
            <person name="Anantharaman K."/>
            <person name="Brown C.T."/>
            <person name="Hug L.A."/>
            <person name="Sharon I."/>
            <person name="Castelle C.J."/>
            <person name="Probst A.J."/>
            <person name="Thomas B.C."/>
            <person name="Singh A."/>
            <person name="Wilkins M.J."/>
            <person name="Karaoz U."/>
            <person name="Brodie E.L."/>
            <person name="Williams K.H."/>
            <person name="Hubbard S.S."/>
            <person name="Banfield J.F."/>
        </authorList>
    </citation>
    <scope>NUCLEOTIDE SEQUENCE [LARGE SCALE GENOMIC DNA]</scope>
</reference>